<dbReference type="EMBL" id="JAOYFB010000005">
    <property type="protein sequence ID" value="KAK4015183.1"/>
    <property type="molecule type" value="Genomic_DNA"/>
</dbReference>
<evidence type="ECO:0000313" key="1">
    <source>
        <dbReference type="EMBL" id="KAK4015183.1"/>
    </source>
</evidence>
<comment type="caution">
    <text evidence="1">The sequence shown here is derived from an EMBL/GenBank/DDBJ whole genome shotgun (WGS) entry which is preliminary data.</text>
</comment>
<organism evidence="1 2">
    <name type="scientific">Daphnia magna</name>
    <dbReference type="NCBI Taxonomy" id="35525"/>
    <lineage>
        <taxon>Eukaryota</taxon>
        <taxon>Metazoa</taxon>
        <taxon>Ecdysozoa</taxon>
        <taxon>Arthropoda</taxon>
        <taxon>Crustacea</taxon>
        <taxon>Branchiopoda</taxon>
        <taxon>Diplostraca</taxon>
        <taxon>Cladocera</taxon>
        <taxon>Anomopoda</taxon>
        <taxon>Daphniidae</taxon>
        <taxon>Daphnia</taxon>
    </lineage>
</organism>
<name>A0ABQ9ZQH4_9CRUS</name>
<keyword evidence="2" id="KW-1185">Reference proteome</keyword>
<evidence type="ECO:0000313" key="2">
    <source>
        <dbReference type="Proteomes" id="UP001234178"/>
    </source>
</evidence>
<reference evidence="1 2" key="1">
    <citation type="journal article" date="2023" name="Nucleic Acids Res.">
        <title>The hologenome of Daphnia magna reveals possible DNA methylation and microbiome-mediated evolution of the host genome.</title>
        <authorList>
            <person name="Chaturvedi A."/>
            <person name="Li X."/>
            <person name="Dhandapani V."/>
            <person name="Marshall H."/>
            <person name="Kissane S."/>
            <person name="Cuenca-Cambronero M."/>
            <person name="Asole G."/>
            <person name="Calvet F."/>
            <person name="Ruiz-Romero M."/>
            <person name="Marangio P."/>
            <person name="Guigo R."/>
            <person name="Rago D."/>
            <person name="Mirbahai L."/>
            <person name="Eastwood N."/>
            <person name="Colbourne J.K."/>
            <person name="Zhou J."/>
            <person name="Mallon E."/>
            <person name="Orsini L."/>
        </authorList>
    </citation>
    <scope>NUCLEOTIDE SEQUENCE [LARGE SCALE GENOMIC DNA]</scope>
    <source>
        <strain evidence="1">LRV0_1</strain>
    </source>
</reference>
<gene>
    <name evidence="1" type="ORF">OUZ56_030170</name>
</gene>
<dbReference type="Proteomes" id="UP001234178">
    <property type="component" value="Unassembled WGS sequence"/>
</dbReference>
<protein>
    <submittedName>
        <fullName evidence="1">Uncharacterized protein</fullName>
    </submittedName>
</protein>
<proteinExistence type="predicted"/>
<accession>A0ABQ9ZQH4</accession>
<sequence length="90" mass="9324">MVGIRSWNCCGVGGGNPVTAVRTGLGEDRIPLSFSSRYGLAFFTEGGIPSSGTGVWIRSWNCCGVGGGNPVTAVRTGLGEDRIPLSFSSR</sequence>